<dbReference type="EC" id="1.2.1.16" evidence="4"/>
<evidence type="ECO:0000313" key="5">
    <source>
        <dbReference type="EMBL" id="MXP38170.1"/>
    </source>
</evidence>
<dbReference type="InterPro" id="IPR016160">
    <property type="entry name" value="Ald_DH_CS_CYS"/>
</dbReference>
<dbReference type="Gene3D" id="3.40.605.10">
    <property type="entry name" value="Aldehyde Dehydrogenase, Chain A, domain 1"/>
    <property type="match status" value="1"/>
</dbReference>
<dbReference type="CDD" id="cd07103">
    <property type="entry name" value="ALDH_F5_SSADH_GabD"/>
    <property type="match status" value="1"/>
</dbReference>
<protein>
    <submittedName>
        <fullName evidence="5">Aldehyde dehydrogenase family protein</fullName>
    </submittedName>
    <submittedName>
        <fullName evidence="4">Succinate-semialdehyde dehydrogenase/glutarate-semialdehyde dehydrogenase</fullName>
        <ecNumber evidence="4">1.2.1.16</ecNumber>
        <ecNumber evidence="4">1.2.1.20</ecNumber>
        <ecNumber evidence="4">1.2.1.79</ecNumber>
    </submittedName>
</protein>
<dbReference type="GO" id="GO:0009450">
    <property type="term" value="P:gamma-aminobutyric acid catabolic process"/>
    <property type="evidence" value="ECO:0007669"/>
    <property type="project" value="TreeGrafter"/>
</dbReference>
<name>A0A6I4UGX1_9SPHN</name>
<dbReference type="PROSITE" id="PS00070">
    <property type="entry name" value="ALDEHYDE_DEHYDR_CYS"/>
    <property type="match status" value="1"/>
</dbReference>
<dbReference type="Proteomes" id="UP000430021">
    <property type="component" value="Unassembled WGS sequence"/>
</dbReference>
<dbReference type="GO" id="GO:0102810">
    <property type="term" value="F:glutarate-semialdehyde dehydrogenase (NADP+) activity"/>
    <property type="evidence" value="ECO:0007669"/>
    <property type="project" value="UniProtKB-EC"/>
</dbReference>
<organism evidence="5 6">
    <name type="scientific">Erythrobacter ramosus</name>
    <dbReference type="NCBI Taxonomy" id="35811"/>
    <lineage>
        <taxon>Bacteria</taxon>
        <taxon>Pseudomonadati</taxon>
        <taxon>Pseudomonadota</taxon>
        <taxon>Alphaproteobacteria</taxon>
        <taxon>Sphingomonadales</taxon>
        <taxon>Erythrobacteraceae</taxon>
        <taxon>Erythrobacter/Porphyrobacter group</taxon>
        <taxon>Erythrobacter</taxon>
    </lineage>
</organism>
<reference evidence="4 7" key="2">
    <citation type="submission" date="2020-08" db="EMBL/GenBank/DDBJ databases">
        <title>Genomic Encyclopedia of Type Strains, Phase IV (KMG-IV): sequencing the most valuable type-strain genomes for metagenomic binning, comparative biology and taxonomic classification.</title>
        <authorList>
            <person name="Goeker M."/>
        </authorList>
    </citation>
    <scope>NUCLEOTIDE SEQUENCE [LARGE SCALE GENOMIC DNA]</scope>
    <source>
        <strain evidence="4 7">DSM 8510</strain>
    </source>
</reference>
<evidence type="ECO:0000256" key="1">
    <source>
        <dbReference type="ARBA" id="ARBA00009986"/>
    </source>
</evidence>
<dbReference type="EC" id="1.2.1.79" evidence="4"/>
<feature type="domain" description="Aldehyde dehydrogenase" evidence="3">
    <location>
        <begin position="17"/>
        <end position="474"/>
    </location>
</feature>
<comment type="similarity">
    <text evidence="1">Belongs to the aldehyde dehydrogenase family.</text>
</comment>
<reference evidence="5 6" key="1">
    <citation type="submission" date="2019-12" db="EMBL/GenBank/DDBJ databases">
        <title>Genomic-based taxomic classification of the family Erythrobacteraceae.</title>
        <authorList>
            <person name="Xu L."/>
        </authorList>
    </citation>
    <scope>NUCLEOTIDE SEQUENCE [LARGE SCALE GENOMIC DNA]</scope>
    <source>
        <strain evidence="5 6">JCM 10282</strain>
    </source>
</reference>
<gene>
    <name evidence="4" type="ORF">FHS52_000115</name>
    <name evidence="5" type="ORF">GRI59_06025</name>
</gene>
<dbReference type="EMBL" id="WTYB01000001">
    <property type="protein sequence ID" value="MXP38170.1"/>
    <property type="molecule type" value="Genomic_DNA"/>
</dbReference>
<accession>A0A6I4UGX1</accession>
<keyword evidence="7" id="KW-1185">Reference proteome</keyword>
<keyword evidence="2 4" id="KW-0560">Oxidoreductase</keyword>
<evidence type="ECO:0000259" key="3">
    <source>
        <dbReference type="Pfam" id="PF00171"/>
    </source>
</evidence>
<dbReference type="PANTHER" id="PTHR43353:SF5">
    <property type="entry name" value="SUCCINATE-SEMIALDEHYDE DEHYDROGENASE, MITOCHONDRIAL"/>
    <property type="match status" value="1"/>
</dbReference>
<dbReference type="PANTHER" id="PTHR43353">
    <property type="entry name" value="SUCCINATE-SEMIALDEHYDE DEHYDROGENASE, MITOCHONDRIAL"/>
    <property type="match status" value="1"/>
</dbReference>
<dbReference type="EMBL" id="JACICE010000001">
    <property type="protein sequence ID" value="MBB3774172.1"/>
    <property type="molecule type" value="Genomic_DNA"/>
</dbReference>
<dbReference type="InterPro" id="IPR016162">
    <property type="entry name" value="Ald_DH_N"/>
</dbReference>
<evidence type="ECO:0000313" key="4">
    <source>
        <dbReference type="EMBL" id="MBB3774172.1"/>
    </source>
</evidence>
<dbReference type="SUPFAM" id="SSF53720">
    <property type="entry name" value="ALDH-like"/>
    <property type="match status" value="1"/>
</dbReference>
<dbReference type="Proteomes" id="UP000548685">
    <property type="component" value="Unassembled WGS sequence"/>
</dbReference>
<evidence type="ECO:0000256" key="2">
    <source>
        <dbReference type="ARBA" id="ARBA00023002"/>
    </source>
</evidence>
<proteinExistence type="inferred from homology"/>
<dbReference type="GO" id="GO:0036243">
    <property type="term" value="F:succinate-semialdehyde dehydrogenase (NADP+) activity"/>
    <property type="evidence" value="ECO:0007669"/>
    <property type="project" value="UniProtKB-EC"/>
</dbReference>
<dbReference type="InterPro" id="IPR050740">
    <property type="entry name" value="Aldehyde_DH_Superfamily"/>
</dbReference>
<evidence type="ECO:0000313" key="6">
    <source>
        <dbReference type="Proteomes" id="UP000430021"/>
    </source>
</evidence>
<dbReference type="InterPro" id="IPR016161">
    <property type="entry name" value="Ald_DH/histidinol_DH"/>
</dbReference>
<dbReference type="FunFam" id="3.40.605.10:FF:000007">
    <property type="entry name" value="NAD/NADP-dependent betaine aldehyde dehydrogenase"/>
    <property type="match status" value="1"/>
</dbReference>
<evidence type="ECO:0000313" key="7">
    <source>
        <dbReference type="Proteomes" id="UP000548685"/>
    </source>
</evidence>
<dbReference type="OrthoDB" id="9761688at2"/>
<dbReference type="AlphaFoldDB" id="A0A6I4UGX1"/>
<dbReference type="Gene3D" id="3.40.309.10">
    <property type="entry name" value="Aldehyde Dehydrogenase, Chain A, domain 2"/>
    <property type="match status" value="1"/>
</dbReference>
<sequence length="477" mass="50219">MTQEYTSDLALFINGSWRSGQGRETLRVLNPALGSGIADLPVATAADLEEALAAAEQGFKEWRMVDVDTRGAILRKAAALIRERAPAMALLLTTEQGKPKAEALGEIMGAASFFDFYAEEAKRAYGRVLVRPTGQRAMVLKQPVGPVAVFTPWNFPVYMLAKKLAPALAAGCSVIAKPAEECPASSSALMRCLLDAGVPANAAQLVFGVPDMISRTLIASPIIRKISFTGSAAVGKHLMRLAADGLKRITMELGGHAPVLVFDDVDLPKVLDVLVAQKFRNAGQVCVAPTRFYVQERIYEAFLTGFAERAAALKVGNGLEDGVQMGPLANPRRPAALTSLIGNATAHGSRLLTGGAAYGEGFFFQPTLIADVPNEAAIMNTEPFGPVAVTRPFATFDDAIAEANRGPFGLAAFAFTNDLRTANLVGDALEAGMVGINSFAISVADAPFGGVKESGFGSEGGSEGLDSYMVVKAIHQA</sequence>
<dbReference type="EC" id="1.2.1.20" evidence="4"/>
<comment type="caution">
    <text evidence="5">The sequence shown here is derived from an EMBL/GenBank/DDBJ whole genome shotgun (WGS) entry which is preliminary data.</text>
</comment>
<dbReference type="Pfam" id="PF00171">
    <property type="entry name" value="Aldedh"/>
    <property type="match status" value="1"/>
</dbReference>
<dbReference type="GO" id="GO:0004777">
    <property type="term" value="F:succinate-semialdehyde dehydrogenase (NAD+) activity"/>
    <property type="evidence" value="ECO:0007669"/>
    <property type="project" value="TreeGrafter"/>
</dbReference>
<dbReference type="InterPro" id="IPR015590">
    <property type="entry name" value="Aldehyde_DH_dom"/>
</dbReference>
<dbReference type="InterPro" id="IPR016163">
    <property type="entry name" value="Ald_DH_C"/>
</dbReference>
<dbReference type="RefSeq" id="WP_160760242.1">
    <property type="nucleotide sequence ID" value="NZ_BAAADZ010000002.1"/>
</dbReference>